<feature type="compositionally biased region" description="Polar residues" evidence="1">
    <location>
        <begin position="403"/>
        <end position="422"/>
    </location>
</feature>
<feature type="compositionally biased region" description="Polar residues" evidence="1">
    <location>
        <begin position="352"/>
        <end position="363"/>
    </location>
</feature>
<feature type="region of interest" description="Disordered" evidence="1">
    <location>
        <begin position="330"/>
        <end position="422"/>
    </location>
</feature>
<sequence length="422" mass="47368">MAREPPVSTCKPPDESHQGRPEKTNKTHQESSSNSSYSSTNSRNTEAMHIAISERELDGIQRIISTDRERLIHTKLFKENESTKQELQHTKKLDESIVPFERTDEAISGNFAKKSPDLSLQIRPSSHQFHGVLTTGVCSLGEGVHLNAISSQMDYPIVGDKNSDDQAAGKSKSDGDVTRRNYSMDEEVHRTNISTNFGQKHNQQEIPASLIDSTTKHQVETEELNCRNEQEHKGTDSQDQASPNGQKHDQRAQESQKLKMQSKYGDTRINPDQNEQQDKAGVTTLEVIEVESSSHFSFGVKPTDTLASKEGQHRPGKTIYYANEIQFNQMQEQHAGSINSQSKESSEDDTQTGKYSHANSSRDVVNGSNSETHENNNEEGQKILKLTDQELLRGDGESKQYRDQNQNRGRTNSQSQFLNSKP</sequence>
<feature type="compositionally biased region" description="Basic and acidic residues" evidence="1">
    <location>
        <begin position="371"/>
        <end position="402"/>
    </location>
</feature>
<dbReference type="EMBL" id="JAIVGD010000018">
    <property type="protein sequence ID" value="KAH0756011.1"/>
    <property type="molecule type" value="Genomic_DNA"/>
</dbReference>
<evidence type="ECO:0000313" key="3">
    <source>
        <dbReference type="Proteomes" id="UP000826656"/>
    </source>
</evidence>
<feature type="region of interest" description="Disordered" evidence="1">
    <location>
        <begin position="227"/>
        <end position="280"/>
    </location>
</feature>
<reference evidence="2 3" key="1">
    <citation type="journal article" date="2021" name="bioRxiv">
        <title>Chromosome-scale and haplotype-resolved genome assembly of a tetraploid potato cultivar.</title>
        <authorList>
            <person name="Sun H."/>
            <person name="Jiao W.-B."/>
            <person name="Krause K."/>
            <person name="Campoy J.A."/>
            <person name="Goel M."/>
            <person name="Folz-Donahue K."/>
            <person name="Kukat C."/>
            <person name="Huettel B."/>
            <person name="Schneeberger K."/>
        </authorList>
    </citation>
    <scope>NUCLEOTIDE SEQUENCE [LARGE SCALE GENOMIC DNA]</scope>
    <source>
        <strain evidence="2">SolTubOtavaFocal</strain>
        <tissue evidence="2">Leaves</tissue>
    </source>
</reference>
<name>A0ABQ7UW00_SOLTU</name>
<feature type="compositionally biased region" description="Basic and acidic residues" evidence="1">
    <location>
        <begin position="227"/>
        <end position="236"/>
    </location>
</feature>
<accession>A0ABQ7UW00</accession>
<organism evidence="2 3">
    <name type="scientific">Solanum tuberosum</name>
    <name type="common">Potato</name>
    <dbReference type="NCBI Taxonomy" id="4113"/>
    <lineage>
        <taxon>Eukaryota</taxon>
        <taxon>Viridiplantae</taxon>
        <taxon>Streptophyta</taxon>
        <taxon>Embryophyta</taxon>
        <taxon>Tracheophyta</taxon>
        <taxon>Spermatophyta</taxon>
        <taxon>Magnoliopsida</taxon>
        <taxon>eudicotyledons</taxon>
        <taxon>Gunneridae</taxon>
        <taxon>Pentapetalae</taxon>
        <taxon>asterids</taxon>
        <taxon>lamiids</taxon>
        <taxon>Solanales</taxon>
        <taxon>Solanaceae</taxon>
        <taxon>Solanoideae</taxon>
        <taxon>Solaneae</taxon>
        <taxon>Solanum</taxon>
    </lineage>
</organism>
<proteinExistence type="predicted"/>
<feature type="compositionally biased region" description="Low complexity" evidence="1">
    <location>
        <begin position="31"/>
        <end position="44"/>
    </location>
</feature>
<feature type="compositionally biased region" description="Basic and acidic residues" evidence="1">
    <location>
        <begin position="12"/>
        <end position="29"/>
    </location>
</feature>
<dbReference type="Proteomes" id="UP000826656">
    <property type="component" value="Unassembled WGS sequence"/>
</dbReference>
<evidence type="ECO:0000313" key="2">
    <source>
        <dbReference type="EMBL" id="KAH0756011.1"/>
    </source>
</evidence>
<keyword evidence="3" id="KW-1185">Reference proteome</keyword>
<feature type="compositionally biased region" description="Basic and acidic residues" evidence="1">
    <location>
        <begin position="246"/>
        <end position="257"/>
    </location>
</feature>
<protein>
    <submittedName>
        <fullName evidence="2">Uncharacterized protein</fullName>
    </submittedName>
</protein>
<feature type="compositionally biased region" description="Polar residues" evidence="1">
    <location>
        <begin position="330"/>
        <end position="343"/>
    </location>
</feature>
<feature type="region of interest" description="Disordered" evidence="1">
    <location>
        <begin position="157"/>
        <end position="182"/>
    </location>
</feature>
<evidence type="ECO:0000256" key="1">
    <source>
        <dbReference type="SAM" id="MobiDB-lite"/>
    </source>
</evidence>
<feature type="region of interest" description="Disordered" evidence="1">
    <location>
        <begin position="1"/>
        <end position="45"/>
    </location>
</feature>
<feature type="compositionally biased region" description="Basic and acidic residues" evidence="1">
    <location>
        <begin position="171"/>
        <end position="182"/>
    </location>
</feature>
<gene>
    <name evidence="2" type="ORF">KY290_026281</name>
</gene>
<comment type="caution">
    <text evidence="2">The sequence shown here is derived from an EMBL/GenBank/DDBJ whole genome shotgun (WGS) entry which is preliminary data.</text>
</comment>